<accession>A0A8H6SBW2</accession>
<keyword evidence="2" id="KW-1185">Reference proteome</keyword>
<dbReference type="Proteomes" id="UP000636479">
    <property type="component" value="Unassembled WGS sequence"/>
</dbReference>
<dbReference type="RefSeq" id="XP_037216845.1">
    <property type="nucleotide sequence ID" value="XM_037367451.1"/>
</dbReference>
<dbReference type="AlphaFoldDB" id="A0A8H6SBW2"/>
<evidence type="ECO:0000313" key="1">
    <source>
        <dbReference type="EMBL" id="KAF7295482.1"/>
    </source>
</evidence>
<gene>
    <name evidence="1" type="ORF">MIND_01088000</name>
</gene>
<proteinExistence type="predicted"/>
<dbReference type="GeneID" id="59349967"/>
<organism evidence="1 2">
    <name type="scientific">Mycena indigotica</name>
    <dbReference type="NCBI Taxonomy" id="2126181"/>
    <lineage>
        <taxon>Eukaryota</taxon>
        <taxon>Fungi</taxon>
        <taxon>Dikarya</taxon>
        <taxon>Basidiomycota</taxon>
        <taxon>Agaricomycotina</taxon>
        <taxon>Agaricomycetes</taxon>
        <taxon>Agaricomycetidae</taxon>
        <taxon>Agaricales</taxon>
        <taxon>Marasmiineae</taxon>
        <taxon>Mycenaceae</taxon>
        <taxon>Mycena</taxon>
    </lineage>
</organism>
<evidence type="ECO:0000313" key="2">
    <source>
        <dbReference type="Proteomes" id="UP000636479"/>
    </source>
</evidence>
<comment type="caution">
    <text evidence="1">The sequence shown here is derived from an EMBL/GenBank/DDBJ whole genome shotgun (WGS) entry which is preliminary data.</text>
</comment>
<name>A0A8H6SBW2_9AGAR</name>
<reference evidence="1" key="1">
    <citation type="submission" date="2020-05" db="EMBL/GenBank/DDBJ databases">
        <title>Mycena genomes resolve the evolution of fungal bioluminescence.</title>
        <authorList>
            <person name="Tsai I.J."/>
        </authorList>
    </citation>
    <scope>NUCLEOTIDE SEQUENCE</scope>
    <source>
        <strain evidence="1">171206Taipei</strain>
    </source>
</reference>
<sequence>MSALLPSKEMRTLVEAARRAISEHGAPLQEKIMAYSTGPMPHWTSDVAMGQSALSASILNGVGENIPRHLLNEPNVLQRFASKLQFTVAEWAYSLFDEGQGRVNILAAVIGREIAEGDSVWNDFSVEMFADIKTAYTPEYVASCVWSHYFAQQPTEIFHSAELHPLRPLQTIA</sequence>
<protein>
    <submittedName>
        <fullName evidence="1">Uncharacterized protein</fullName>
    </submittedName>
</protein>
<dbReference type="EMBL" id="JACAZF010000009">
    <property type="protein sequence ID" value="KAF7295482.1"/>
    <property type="molecule type" value="Genomic_DNA"/>
</dbReference>